<sequence length="239" mass="26165">MAFVIVNAFVLVQLSMLLLGCFTVLGDEVYSVSWTQSPHLPPIYSPVEAPKPGKHHHPGHHRTRNQPPSHPPLQPPSHTPLQPPSKPPLQPPTQPPSYPVSTRELVAVQGVVYCKSCKYTGIDTLWKASPLAGAIVRLQCNNTKYPLVVESKTDKNGYFFIMPHGDKKKLTTYGSHKCKVTIVSSPIATCNKPTDLHAGYKGAILIPSPKPPVSPSPHPPPPFQLFTVGPFAFEPLKRC</sequence>
<dbReference type="PANTHER" id="PTHR33470">
    <property type="entry name" value="OS01G0164075 PROTEIN"/>
    <property type="match status" value="1"/>
</dbReference>
<dbReference type="AlphaFoldDB" id="A0ABC8SBH4"/>
<evidence type="ECO:0000313" key="4">
    <source>
        <dbReference type="EMBL" id="CAK9152529.1"/>
    </source>
</evidence>
<gene>
    <name evidence="4" type="ORF">ILEXP_LOCUS20759</name>
</gene>
<dbReference type="EMBL" id="CAUOFW020002280">
    <property type="protein sequence ID" value="CAK9152529.1"/>
    <property type="molecule type" value="Genomic_DNA"/>
</dbReference>
<feature type="region of interest" description="Disordered" evidence="2">
    <location>
        <begin position="43"/>
        <end position="100"/>
    </location>
</feature>
<dbReference type="PANTHER" id="PTHR33470:SF22">
    <property type="entry name" value="POLLEN OLE E 1 ALLERGEN AND EXTENSIN FAMILY PROTEIN"/>
    <property type="match status" value="1"/>
</dbReference>
<dbReference type="PRINTS" id="PR01217">
    <property type="entry name" value="PRICHEXTENSN"/>
</dbReference>
<reference evidence="4 5" key="1">
    <citation type="submission" date="2024-02" db="EMBL/GenBank/DDBJ databases">
        <authorList>
            <person name="Vignale AGUSTIN F."/>
            <person name="Sosa J E."/>
            <person name="Modenutti C."/>
        </authorList>
    </citation>
    <scope>NUCLEOTIDE SEQUENCE [LARGE SCALE GENOMIC DNA]</scope>
</reference>
<comment type="caution">
    <text evidence="4">The sequence shown here is derived from an EMBL/GenBank/DDBJ whole genome shotgun (WGS) entry which is preliminary data.</text>
</comment>
<protein>
    <recommendedName>
        <fullName evidence="6">Pistil-specific extensin-like protein</fullName>
    </recommendedName>
</protein>
<name>A0ABC8SBH4_9AQUA</name>
<feature type="signal peptide" evidence="3">
    <location>
        <begin position="1"/>
        <end position="26"/>
    </location>
</feature>
<keyword evidence="1 3" id="KW-0732">Signal</keyword>
<keyword evidence="5" id="KW-1185">Reference proteome</keyword>
<dbReference type="Pfam" id="PF01190">
    <property type="entry name" value="Pollen_Ole_e_1"/>
    <property type="match status" value="1"/>
</dbReference>
<feature type="compositionally biased region" description="Pro residues" evidence="2">
    <location>
        <begin position="68"/>
        <end position="98"/>
    </location>
</feature>
<accession>A0ABC8SBH4</accession>
<evidence type="ECO:0000256" key="2">
    <source>
        <dbReference type="SAM" id="MobiDB-lite"/>
    </source>
</evidence>
<feature type="compositionally biased region" description="Basic residues" evidence="2">
    <location>
        <begin position="52"/>
        <end position="64"/>
    </location>
</feature>
<evidence type="ECO:0000256" key="1">
    <source>
        <dbReference type="ARBA" id="ARBA00022729"/>
    </source>
</evidence>
<organism evidence="4 5">
    <name type="scientific">Ilex paraguariensis</name>
    <name type="common">yerba mate</name>
    <dbReference type="NCBI Taxonomy" id="185542"/>
    <lineage>
        <taxon>Eukaryota</taxon>
        <taxon>Viridiplantae</taxon>
        <taxon>Streptophyta</taxon>
        <taxon>Embryophyta</taxon>
        <taxon>Tracheophyta</taxon>
        <taxon>Spermatophyta</taxon>
        <taxon>Magnoliopsida</taxon>
        <taxon>eudicotyledons</taxon>
        <taxon>Gunneridae</taxon>
        <taxon>Pentapetalae</taxon>
        <taxon>asterids</taxon>
        <taxon>campanulids</taxon>
        <taxon>Aquifoliales</taxon>
        <taxon>Aquifoliaceae</taxon>
        <taxon>Ilex</taxon>
    </lineage>
</organism>
<evidence type="ECO:0008006" key="6">
    <source>
        <dbReference type="Google" id="ProtNLM"/>
    </source>
</evidence>
<feature type="chain" id="PRO_5044786197" description="Pistil-specific extensin-like protein" evidence="3">
    <location>
        <begin position="27"/>
        <end position="239"/>
    </location>
</feature>
<dbReference type="Proteomes" id="UP001642360">
    <property type="component" value="Unassembled WGS sequence"/>
</dbReference>
<evidence type="ECO:0000313" key="5">
    <source>
        <dbReference type="Proteomes" id="UP001642360"/>
    </source>
</evidence>
<evidence type="ECO:0000256" key="3">
    <source>
        <dbReference type="SAM" id="SignalP"/>
    </source>
</evidence>
<proteinExistence type="predicted"/>